<protein>
    <submittedName>
        <fullName evidence="4">Uncharacterized protein</fullName>
    </submittedName>
</protein>
<reference evidence="5" key="2">
    <citation type="submission" date="2013-04" db="EMBL/GenBank/DDBJ databases">
        <title>Genomic mechanisms accounting for the adaptation to parasitism in nematode-trapping fungi.</title>
        <authorList>
            <person name="Ahren D.G."/>
        </authorList>
    </citation>
    <scope>NUCLEOTIDE SEQUENCE [LARGE SCALE GENOMIC DNA]</scope>
    <source>
        <strain evidence="5">CBS 200.50</strain>
    </source>
</reference>
<dbReference type="HOGENOM" id="CLU_013364_5_2_1"/>
<feature type="domain" description="Peptidase S33 tripeptidyl aminopeptidase-like C-terminal" evidence="3">
    <location>
        <begin position="443"/>
        <end position="524"/>
    </location>
</feature>
<dbReference type="STRING" id="1284197.S8AN59"/>
<dbReference type="OMA" id="KAPAGNC"/>
<keyword evidence="1" id="KW-0732">Signal</keyword>
<evidence type="ECO:0000259" key="2">
    <source>
        <dbReference type="Pfam" id="PF00561"/>
    </source>
</evidence>
<sequence>MGVSSVLRLVAAGAVVVQCATIPWANFDGAEKIKLATRQILERQSGPSEYDFLFETLEPSTSMQWVDCYGTFKCSRLKVPLDYKDPSKGDAAVAVMMLPASPDVPFLGTIYSFPGGAGNPSEPFFISAAQIFRDYILSPGWNFVTWDARGAGQTTPTLTCFGTQDERYAFEQRGRALPALTKSTWPQYKSYYHDYNAKCQALSGDVIPHLGFIQTTRDLVSIANAMGVSKINLWGFSYGANIGALLTALYPERVGKLVLDSVGKIPERFSPGTSVEFELRDHSKMLEYFFRACHSTGSVDGCAFYSPTVAEMHTRITNIEKKLLTNPIVIANPPGNYSLENFRGDVFACLPGLAGSAQSLWPVLGYLLADVEATIAGAEPSFALNGFYSAAFGAKSVSPPVNGRQQGSADAQLGIPCTDSGPLGQISQKEFESLLSSFTRKDPHFGTTFLQNYLVCSEWTGVNVEKLDFSLLDQKPENTITFITHNIDPLGPLEGAKSMSRKFRNSRVIIIDAVGHTQLLGPNSTPGYMQVYALFNTPGYKAPRDLVVQVDDAARPFGYTGSTFDL</sequence>
<dbReference type="Proteomes" id="UP000015100">
    <property type="component" value="Unassembled WGS sequence"/>
</dbReference>
<dbReference type="InterPro" id="IPR013595">
    <property type="entry name" value="Pept_S33_TAP-like_C"/>
</dbReference>
<organism evidence="4 5">
    <name type="scientific">Dactylellina haptotyla (strain CBS 200.50)</name>
    <name type="common">Nematode-trapping fungus</name>
    <name type="synonym">Monacrosporium haptotylum</name>
    <dbReference type="NCBI Taxonomy" id="1284197"/>
    <lineage>
        <taxon>Eukaryota</taxon>
        <taxon>Fungi</taxon>
        <taxon>Dikarya</taxon>
        <taxon>Ascomycota</taxon>
        <taxon>Pezizomycotina</taxon>
        <taxon>Orbiliomycetes</taxon>
        <taxon>Orbiliales</taxon>
        <taxon>Orbiliaceae</taxon>
        <taxon>Dactylellina</taxon>
    </lineage>
</organism>
<feature type="signal peptide" evidence="1">
    <location>
        <begin position="1"/>
        <end position="19"/>
    </location>
</feature>
<evidence type="ECO:0000313" key="4">
    <source>
        <dbReference type="EMBL" id="EPS44355.1"/>
    </source>
</evidence>
<dbReference type="eggNOG" id="ENOG502SRX5">
    <property type="taxonomic scope" value="Eukaryota"/>
</dbReference>
<keyword evidence="5" id="KW-1185">Reference proteome</keyword>
<dbReference type="AlphaFoldDB" id="S8AN59"/>
<comment type="caution">
    <text evidence="4">The sequence shown here is derived from an EMBL/GenBank/DDBJ whole genome shotgun (WGS) entry which is preliminary data.</text>
</comment>
<dbReference type="Pfam" id="PF08386">
    <property type="entry name" value="Abhydrolase_4"/>
    <property type="match status" value="1"/>
</dbReference>
<reference evidence="4 5" key="1">
    <citation type="journal article" date="2013" name="PLoS Genet.">
        <title>Genomic mechanisms accounting for the adaptation to parasitism in nematode-trapping fungi.</title>
        <authorList>
            <person name="Meerupati T."/>
            <person name="Andersson K.M."/>
            <person name="Friman E."/>
            <person name="Kumar D."/>
            <person name="Tunlid A."/>
            <person name="Ahren D."/>
        </authorList>
    </citation>
    <scope>NUCLEOTIDE SEQUENCE [LARGE SCALE GENOMIC DNA]</scope>
    <source>
        <strain evidence="4 5">CBS 200.50</strain>
    </source>
</reference>
<dbReference type="EMBL" id="AQGS01000050">
    <property type="protein sequence ID" value="EPS44355.1"/>
    <property type="molecule type" value="Genomic_DNA"/>
</dbReference>
<dbReference type="InterPro" id="IPR000073">
    <property type="entry name" value="AB_hydrolase_1"/>
</dbReference>
<evidence type="ECO:0000259" key="3">
    <source>
        <dbReference type="Pfam" id="PF08386"/>
    </source>
</evidence>
<feature type="domain" description="AB hydrolase-1" evidence="2">
    <location>
        <begin position="113"/>
        <end position="297"/>
    </location>
</feature>
<evidence type="ECO:0000256" key="1">
    <source>
        <dbReference type="SAM" id="SignalP"/>
    </source>
</evidence>
<gene>
    <name evidence="4" type="ORF">H072_1657</name>
</gene>
<dbReference type="Gene3D" id="3.40.50.1820">
    <property type="entry name" value="alpha/beta hydrolase"/>
    <property type="match status" value="1"/>
</dbReference>
<feature type="chain" id="PRO_5004560754" evidence="1">
    <location>
        <begin position="20"/>
        <end position="566"/>
    </location>
</feature>
<accession>S8AN59</accession>
<dbReference type="OrthoDB" id="425534at2759"/>
<dbReference type="Pfam" id="PF00561">
    <property type="entry name" value="Abhydrolase_1"/>
    <property type="match status" value="1"/>
</dbReference>
<dbReference type="InterPro" id="IPR029058">
    <property type="entry name" value="AB_hydrolase_fold"/>
</dbReference>
<proteinExistence type="predicted"/>
<name>S8AN59_DACHA</name>
<evidence type="ECO:0000313" key="5">
    <source>
        <dbReference type="Proteomes" id="UP000015100"/>
    </source>
</evidence>
<dbReference type="SUPFAM" id="SSF53474">
    <property type="entry name" value="alpha/beta-Hydrolases"/>
    <property type="match status" value="1"/>
</dbReference>